<dbReference type="Gramene" id="Al_scaffold_0002_619">
    <property type="protein sequence ID" value="Al_scaffold_0002_619"/>
    <property type="gene ID" value="Al_scaffold_0002_619"/>
</dbReference>
<dbReference type="HOGENOM" id="CLU_1236910_0_0_1"/>
<reference evidence="2" key="1">
    <citation type="journal article" date="2011" name="Nat. Genet.">
        <title>The Arabidopsis lyrata genome sequence and the basis of rapid genome size change.</title>
        <authorList>
            <person name="Hu T.T."/>
            <person name="Pattyn P."/>
            <person name="Bakker E.G."/>
            <person name="Cao J."/>
            <person name="Cheng J.-F."/>
            <person name="Clark R.M."/>
            <person name="Fahlgren N."/>
            <person name="Fawcett J.A."/>
            <person name="Grimwood J."/>
            <person name="Gundlach H."/>
            <person name="Haberer G."/>
            <person name="Hollister J.D."/>
            <person name="Ossowski S."/>
            <person name="Ottilar R.P."/>
            <person name="Salamov A.A."/>
            <person name="Schneeberger K."/>
            <person name="Spannagl M."/>
            <person name="Wang X."/>
            <person name="Yang L."/>
            <person name="Nasrallah M.E."/>
            <person name="Bergelson J."/>
            <person name="Carrington J.C."/>
            <person name="Gaut B.S."/>
            <person name="Schmutz J."/>
            <person name="Mayer K.F.X."/>
            <person name="Van de Peer Y."/>
            <person name="Grigoriev I.V."/>
            <person name="Nordborg M."/>
            <person name="Weigel D."/>
            <person name="Guo Y.-L."/>
        </authorList>
    </citation>
    <scope>NUCLEOTIDE SEQUENCE [LARGE SCALE GENOMIC DNA]</scope>
    <source>
        <strain evidence="2">cv. MN47</strain>
    </source>
</reference>
<accession>D7KXU4</accession>
<dbReference type="InterPro" id="IPR032675">
    <property type="entry name" value="LRR_dom_sf"/>
</dbReference>
<evidence type="ECO:0000313" key="1">
    <source>
        <dbReference type="EMBL" id="EFH64456.1"/>
    </source>
</evidence>
<name>D7KXU4_ARALL</name>
<dbReference type="EMBL" id="GL348714">
    <property type="protein sequence ID" value="EFH64456.1"/>
    <property type="molecule type" value="Genomic_DNA"/>
</dbReference>
<dbReference type="STRING" id="81972.D7KXU4"/>
<dbReference type="PANTHER" id="PTHR15140:SF37">
    <property type="entry name" value="UBIQUITIN-LIKE DOMAIN-CONTAINING PROTEIN"/>
    <property type="match status" value="1"/>
</dbReference>
<protein>
    <submittedName>
        <fullName evidence="1">Predicted protein</fullName>
    </submittedName>
</protein>
<sequence length="195" mass="22410">MEKMSKQMIKHCGGLPLAVKHKEYQGRGIVMERPLERLQMEKFVFLKSKKRISCALLIHFPSHLTTISLTDCRLVEDPLSMLEKLPNLYELSLLNTSFCGRRMVCSGGGFPQLHKLKLSGLDDLEEWIVKEGSMPLLHTLSIRRCNKLKEHLDGLRFFSSLEELNIYTVHLEFMEALSKEGEEYCKIPTHSSCSN</sequence>
<organism evidence="2">
    <name type="scientific">Arabidopsis lyrata subsp. lyrata</name>
    <name type="common">Lyre-leaved rock-cress</name>
    <dbReference type="NCBI Taxonomy" id="81972"/>
    <lineage>
        <taxon>Eukaryota</taxon>
        <taxon>Viridiplantae</taxon>
        <taxon>Streptophyta</taxon>
        <taxon>Embryophyta</taxon>
        <taxon>Tracheophyta</taxon>
        <taxon>Spermatophyta</taxon>
        <taxon>Magnoliopsida</taxon>
        <taxon>eudicotyledons</taxon>
        <taxon>Gunneridae</taxon>
        <taxon>Pentapetalae</taxon>
        <taxon>rosids</taxon>
        <taxon>malvids</taxon>
        <taxon>Brassicales</taxon>
        <taxon>Brassicaceae</taxon>
        <taxon>Camelineae</taxon>
        <taxon>Arabidopsis</taxon>
    </lineage>
</organism>
<dbReference type="AlphaFoldDB" id="D7KXU4"/>
<keyword evidence="2" id="KW-1185">Reference proteome</keyword>
<dbReference type="Proteomes" id="UP000008694">
    <property type="component" value="Unassembled WGS sequence"/>
</dbReference>
<dbReference type="eggNOG" id="KOG4658">
    <property type="taxonomic scope" value="Eukaryota"/>
</dbReference>
<evidence type="ECO:0000313" key="2">
    <source>
        <dbReference type="Proteomes" id="UP000008694"/>
    </source>
</evidence>
<dbReference type="Gene3D" id="3.80.10.10">
    <property type="entry name" value="Ribonuclease Inhibitor"/>
    <property type="match status" value="1"/>
</dbReference>
<gene>
    <name evidence="1" type="ORF">ARALYDRAFT_675469</name>
</gene>
<proteinExistence type="predicted"/>
<dbReference type="PANTHER" id="PTHR15140">
    <property type="entry name" value="TUBULIN-SPECIFIC CHAPERONE E"/>
    <property type="match status" value="1"/>
</dbReference>
<dbReference type="SUPFAM" id="SSF52047">
    <property type="entry name" value="RNI-like"/>
    <property type="match status" value="1"/>
</dbReference>